<dbReference type="RefSeq" id="WP_134080695.1">
    <property type="nucleotide sequence ID" value="NZ_SOQX01000001.1"/>
</dbReference>
<sequence length="246" mass="28818">MQFGNREFRPRLWPTVATLILLPVLLWLGFWQLDRAQEKREIEQRYTEQQSRPAVGLNRLDPADKIEYRRVTVRGHFADERQILLDNQIHQGQAGYHILTPLQIEDSHRYILVNRGWVNGSMQRSKLPEVNTPDDAVALTGRLKMPAGIGIKLGDQSYTDTDWPRVVQWLDIQELEKETGYELYPYILQLDEDQPHGFVREWKIVSSSPEQSTSYAVQWFTLALVLVLIFIFVNSRKIDHAEHERK</sequence>
<evidence type="ECO:0000256" key="6">
    <source>
        <dbReference type="RuleBase" id="RU363076"/>
    </source>
</evidence>
<dbReference type="CDD" id="cd06662">
    <property type="entry name" value="SURF1"/>
    <property type="match status" value="1"/>
</dbReference>
<keyword evidence="8" id="KW-1185">Reference proteome</keyword>
<accession>A0A4R8ISQ9</accession>
<keyword evidence="4 6" id="KW-1133">Transmembrane helix</keyword>
<dbReference type="PANTHER" id="PTHR23427:SF2">
    <property type="entry name" value="SURFEIT LOCUS PROTEIN 1"/>
    <property type="match status" value="1"/>
</dbReference>
<dbReference type="InterPro" id="IPR002994">
    <property type="entry name" value="Surf1/Shy1"/>
</dbReference>
<name>A0A4R8ISQ9_9GAMM</name>
<keyword evidence="3 6" id="KW-0812">Transmembrane</keyword>
<dbReference type="AlphaFoldDB" id="A0A4R8ISQ9"/>
<dbReference type="OrthoDB" id="9789940at2"/>
<dbReference type="PROSITE" id="PS50895">
    <property type="entry name" value="SURF1"/>
    <property type="match status" value="1"/>
</dbReference>
<evidence type="ECO:0000313" key="7">
    <source>
        <dbReference type="EMBL" id="TDY04091.1"/>
    </source>
</evidence>
<feature type="transmembrane region" description="Helical" evidence="6">
    <location>
        <begin position="215"/>
        <end position="233"/>
    </location>
</feature>
<evidence type="ECO:0000256" key="3">
    <source>
        <dbReference type="ARBA" id="ARBA00022692"/>
    </source>
</evidence>
<dbReference type="EMBL" id="SOQX01000001">
    <property type="protein sequence ID" value="TDY04091.1"/>
    <property type="molecule type" value="Genomic_DNA"/>
</dbReference>
<comment type="subcellular location">
    <subcellularLocation>
        <location evidence="6">Cell membrane</location>
        <topology evidence="6">Multi-pass membrane protein</topology>
    </subcellularLocation>
    <subcellularLocation>
        <location evidence="1">Membrane</location>
    </subcellularLocation>
</comment>
<comment type="similarity">
    <text evidence="2 6">Belongs to the SURF1 family.</text>
</comment>
<dbReference type="Proteomes" id="UP000294914">
    <property type="component" value="Unassembled WGS sequence"/>
</dbReference>
<evidence type="ECO:0000256" key="4">
    <source>
        <dbReference type="ARBA" id="ARBA00022989"/>
    </source>
</evidence>
<protein>
    <recommendedName>
        <fullName evidence="6">SURF1-like protein</fullName>
    </recommendedName>
</protein>
<evidence type="ECO:0000256" key="1">
    <source>
        <dbReference type="ARBA" id="ARBA00004370"/>
    </source>
</evidence>
<evidence type="ECO:0000256" key="5">
    <source>
        <dbReference type="ARBA" id="ARBA00023136"/>
    </source>
</evidence>
<dbReference type="Pfam" id="PF02104">
    <property type="entry name" value="SURF1"/>
    <property type="match status" value="1"/>
</dbReference>
<comment type="caution">
    <text evidence="7">The sequence shown here is derived from an EMBL/GenBank/DDBJ whole genome shotgun (WGS) entry which is preliminary data.</text>
</comment>
<gene>
    <name evidence="7" type="ORF">EDC23_0463</name>
</gene>
<dbReference type="GO" id="GO:0005886">
    <property type="term" value="C:plasma membrane"/>
    <property type="evidence" value="ECO:0007669"/>
    <property type="project" value="UniProtKB-SubCell"/>
</dbReference>
<feature type="transmembrane region" description="Helical" evidence="6">
    <location>
        <begin position="12"/>
        <end position="31"/>
    </location>
</feature>
<evidence type="ECO:0000256" key="2">
    <source>
        <dbReference type="ARBA" id="ARBA00007165"/>
    </source>
</evidence>
<keyword evidence="6" id="KW-1003">Cell membrane</keyword>
<keyword evidence="5 6" id="KW-0472">Membrane</keyword>
<dbReference type="InterPro" id="IPR045214">
    <property type="entry name" value="Surf1/Surf4"/>
</dbReference>
<reference evidence="7 8" key="1">
    <citation type="submission" date="2019-03" db="EMBL/GenBank/DDBJ databases">
        <title>Genomic Encyclopedia of Type Strains, Phase IV (KMG-IV): sequencing the most valuable type-strain genomes for metagenomic binning, comparative biology and taxonomic classification.</title>
        <authorList>
            <person name="Goeker M."/>
        </authorList>
    </citation>
    <scope>NUCLEOTIDE SEQUENCE [LARGE SCALE GENOMIC DNA]</scope>
    <source>
        <strain evidence="7 8">DSM 16326</strain>
    </source>
</reference>
<organism evidence="7 8">
    <name type="scientific">Thiohalophilus thiocyanatoxydans</name>
    <dbReference type="NCBI Taxonomy" id="381308"/>
    <lineage>
        <taxon>Bacteria</taxon>
        <taxon>Pseudomonadati</taxon>
        <taxon>Pseudomonadota</taxon>
        <taxon>Gammaproteobacteria</taxon>
        <taxon>Thiohalomonadales</taxon>
        <taxon>Thiohalophilaceae</taxon>
        <taxon>Thiohalophilus</taxon>
    </lineage>
</organism>
<dbReference type="PANTHER" id="PTHR23427">
    <property type="entry name" value="SURFEIT LOCUS PROTEIN"/>
    <property type="match status" value="1"/>
</dbReference>
<proteinExistence type="inferred from homology"/>
<evidence type="ECO:0000313" key="8">
    <source>
        <dbReference type="Proteomes" id="UP000294914"/>
    </source>
</evidence>